<dbReference type="Proteomes" id="UP000053766">
    <property type="component" value="Unassembled WGS sequence"/>
</dbReference>
<dbReference type="EMBL" id="KN717336">
    <property type="protein sequence ID" value="KJH40341.1"/>
    <property type="molecule type" value="Genomic_DNA"/>
</dbReference>
<protein>
    <submittedName>
        <fullName evidence="1">Uncharacterized protein</fullName>
    </submittedName>
</protein>
<organism evidence="1 2">
    <name type="scientific">Dictyocaulus viviparus</name>
    <name type="common">Bovine lungworm</name>
    <dbReference type="NCBI Taxonomy" id="29172"/>
    <lineage>
        <taxon>Eukaryota</taxon>
        <taxon>Metazoa</taxon>
        <taxon>Ecdysozoa</taxon>
        <taxon>Nematoda</taxon>
        <taxon>Chromadorea</taxon>
        <taxon>Rhabditida</taxon>
        <taxon>Rhabditina</taxon>
        <taxon>Rhabditomorpha</taxon>
        <taxon>Strongyloidea</taxon>
        <taxon>Metastrongylidae</taxon>
        <taxon>Dictyocaulus</taxon>
    </lineage>
</organism>
<evidence type="ECO:0000313" key="1">
    <source>
        <dbReference type="EMBL" id="KJH40341.1"/>
    </source>
</evidence>
<accession>A0A0D8XD44</accession>
<reference evidence="1 2" key="1">
    <citation type="submission" date="2013-11" db="EMBL/GenBank/DDBJ databases">
        <title>Draft genome of the bovine lungworm Dictyocaulus viviparus.</title>
        <authorList>
            <person name="Mitreva M."/>
        </authorList>
    </citation>
    <scope>NUCLEOTIDE SEQUENCE [LARGE SCALE GENOMIC DNA]</scope>
    <source>
        <strain evidence="1 2">HannoverDv2000</strain>
    </source>
</reference>
<keyword evidence="2" id="KW-1185">Reference proteome</keyword>
<proteinExistence type="predicted"/>
<evidence type="ECO:0000313" key="2">
    <source>
        <dbReference type="Proteomes" id="UP000053766"/>
    </source>
</evidence>
<name>A0A0D8XD44_DICVI</name>
<sequence length="60" mass="6990">MMTMSQLMNHDLVTLSGTFRQPRHLTTVICNTRSIGCWSNTSRAYEQNWNFFDTTVSEMV</sequence>
<gene>
    <name evidence="1" type="ORF">DICVIV_13712</name>
</gene>
<reference evidence="2" key="2">
    <citation type="journal article" date="2016" name="Sci. Rep.">
        <title>Dictyocaulus viviparus genome, variome and transcriptome elucidate lungworm biology and support future intervention.</title>
        <authorList>
            <person name="McNulty S.N."/>
            <person name="Strube C."/>
            <person name="Rosa B.A."/>
            <person name="Martin J.C."/>
            <person name="Tyagi R."/>
            <person name="Choi Y.J."/>
            <person name="Wang Q."/>
            <person name="Hallsworth Pepin K."/>
            <person name="Zhang X."/>
            <person name="Ozersky P."/>
            <person name="Wilson R.K."/>
            <person name="Sternberg P.W."/>
            <person name="Gasser R.B."/>
            <person name="Mitreva M."/>
        </authorList>
    </citation>
    <scope>NUCLEOTIDE SEQUENCE [LARGE SCALE GENOMIC DNA]</scope>
    <source>
        <strain evidence="2">HannoverDv2000</strain>
    </source>
</reference>
<dbReference type="AlphaFoldDB" id="A0A0D8XD44"/>